<protein>
    <submittedName>
        <fullName evidence="1">ENR1 protein</fullName>
    </submittedName>
</protein>
<evidence type="ECO:0000313" key="2">
    <source>
        <dbReference type="Proteomes" id="UP000590623"/>
    </source>
</evidence>
<organism evidence="1 2">
    <name type="scientific">Cinclus mexicanus</name>
    <name type="common">American dipper</name>
    <dbReference type="NCBI Taxonomy" id="161649"/>
    <lineage>
        <taxon>Eukaryota</taxon>
        <taxon>Metazoa</taxon>
        <taxon>Chordata</taxon>
        <taxon>Craniata</taxon>
        <taxon>Vertebrata</taxon>
        <taxon>Euteleostomi</taxon>
        <taxon>Archelosauria</taxon>
        <taxon>Archosauria</taxon>
        <taxon>Dinosauria</taxon>
        <taxon>Saurischia</taxon>
        <taxon>Theropoda</taxon>
        <taxon>Coelurosauria</taxon>
        <taxon>Aves</taxon>
        <taxon>Neognathae</taxon>
        <taxon>Neoaves</taxon>
        <taxon>Telluraves</taxon>
        <taxon>Australaves</taxon>
        <taxon>Passeriformes</taxon>
        <taxon>Cinclidae</taxon>
        <taxon>Cinclus</taxon>
    </lineage>
</organism>
<evidence type="ECO:0000313" key="1">
    <source>
        <dbReference type="EMBL" id="NXR23673.1"/>
    </source>
</evidence>
<feature type="non-terminal residue" evidence="1">
    <location>
        <position position="87"/>
    </location>
</feature>
<name>A0A7L2JNI2_CINMU</name>
<dbReference type="Proteomes" id="UP000590623">
    <property type="component" value="Unassembled WGS sequence"/>
</dbReference>
<sequence length="87" mass="10120">KIPQKEKGKNQPPTPYEEVKSVIIYWQKPESVKLSWKTPNRIFWIRGKRAFNILPKRWRGTCTLGIIQPVIFTLPKGKDGESVRSSL</sequence>
<gene>
    <name evidence="1" type="primary">Erv31_1</name>
    <name evidence="1" type="ORF">CINMEX_R15046</name>
</gene>
<proteinExistence type="predicted"/>
<dbReference type="EMBL" id="VWYM01015502">
    <property type="protein sequence ID" value="NXR23673.1"/>
    <property type="molecule type" value="Genomic_DNA"/>
</dbReference>
<accession>A0A7L2JNI2</accession>
<feature type="non-terminal residue" evidence="1">
    <location>
        <position position="1"/>
    </location>
</feature>
<reference evidence="1 2" key="1">
    <citation type="submission" date="2019-09" db="EMBL/GenBank/DDBJ databases">
        <title>Bird 10,000 Genomes (B10K) Project - Family phase.</title>
        <authorList>
            <person name="Zhang G."/>
        </authorList>
    </citation>
    <scope>NUCLEOTIDE SEQUENCE [LARGE SCALE GENOMIC DNA]</scope>
    <source>
        <strain evidence="1">B10K-DU-001-77</strain>
        <tissue evidence="1">Muscle</tissue>
    </source>
</reference>
<keyword evidence="2" id="KW-1185">Reference proteome</keyword>
<dbReference type="AlphaFoldDB" id="A0A7L2JNI2"/>
<dbReference type="OrthoDB" id="9950230at2759"/>
<comment type="caution">
    <text evidence="1">The sequence shown here is derived from an EMBL/GenBank/DDBJ whole genome shotgun (WGS) entry which is preliminary data.</text>
</comment>